<accession>A0A8C6UB48</accession>
<reference evidence="2" key="1">
    <citation type="submission" date="2025-08" db="UniProtKB">
        <authorList>
            <consortium name="Ensembl"/>
        </authorList>
    </citation>
    <scope>IDENTIFICATION</scope>
</reference>
<organism evidence="2 3">
    <name type="scientific">Neogobius melanostomus</name>
    <name type="common">round goby</name>
    <dbReference type="NCBI Taxonomy" id="47308"/>
    <lineage>
        <taxon>Eukaryota</taxon>
        <taxon>Metazoa</taxon>
        <taxon>Chordata</taxon>
        <taxon>Craniata</taxon>
        <taxon>Vertebrata</taxon>
        <taxon>Euteleostomi</taxon>
        <taxon>Actinopterygii</taxon>
        <taxon>Neopterygii</taxon>
        <taxon>Teleostei</taxon>
        <taxon>Neoteleostei</taxon>
        <taxon>Acanthomorphata</taxon>
        <taxon>Gobiaria</taxon>
        <taxon>Gobiiformes</taxon>
        <taxon>Gobioidei</taxon>
        <taxon>Gobiidae</taxon>
        <taxon>Benthophilinae</taxon>
        <taxon>Neogobiini</taxon>
        <taxon>Neogobius</taxon>
    </lineage>
</organism>
<proteinExistence type="predicted"/>
<reference evidence="2" key="2">
    <citation type="submission" date="2025-09" db="UniProtKB">
        <authorList>
            <consortium name="Ensembl"/>
        </authorList>
    </citation>
    <scope>IDENTIFICATION</scope>
</reference>
<dbReference type="Proteomes" id="UP000694523">
    <property type="component" value="Unplaced"/>
</dbReference>
<protein>
    <submittedName>
        <fullName evidence="2">Uncharacterized protein</fullName>
    </submittedName>
</protein>
<evidence type="ECO:0000313" key="3">
    <source>
        <dbReference type="Proteomes" id="UP000694523"/>
    </source>
</evidence>
<keyword evidence="3" id="KW-1185">Reference proteome</keyword>
<evidence type="ECO:0000313" key="2">
    <source>
        <dbReference type="Ensembl" id="ENSNMLP00000030248.1"/>
    </source>
</evidence>
<dbReference type="PANTHER" id="PTHR38706:SF2">
    <property type="match status" value="1"/>
</dbReference>
<evidence type="ECO:0000256" key="1">
    <source>
        <dbReference type="SAM" id="MobiDB-lite"/>
    </source>
</evidence>
<name>A0A8C6UB48_9GOBI</name>
<feature type="region of interest" description="Disordered" evidence="1">
    <location>
        <begin position="182"/>
        <end position="205"/>
    </location>
</feature>
<dbReference type="Ensembl" id="ENSNMLT00000033729.1">
    <property type="protein sequence ID" value="ENSNMLP00000030248.1"/>
    <property type="gene ID" value="ENSNMLG00000019080.1"/>
</dbReference>
<dbReference type="PANTHER" id="PTHR38706">
    <property type="entry name" value="SI:CH211-198C19.1-RELATED"/>
    <property type="match status" value="1"/>
</dbReference>
<feature type="compositionally biased region" description="Polar residues" evidence="1">
    <location>
        <begin position="183"/>
        <end position="205"/>
    </location>
</feature>
<sequence length="205" mass="24568">MVFNLNSINDLKKIDFGQSVPKHGLLLLHWFANIIDIDQFNTIRLTFDPDTEDYGSHHYGNYEYMLDPLPWGYRYFTVGNLYEETSDELPQYVLHPPVREYEGDNRDRIIFRVRETNPRVHIIDQVYLTQHFRPEEFQGTRYDPEHTYQISTNLLRQISQIPNQNELWRRLQTRDDNFFYHPQSMSTGGTPHQNSWYSCSEQNTS</sequence>
<dbReference type="AlphaFoldDB" id="A0A8C6UB48"/>